<sequence>MTDPSPSPRPSTTRSNITRGTTAPVGDSTQTRRSLEQTVPWKYVGYRGYSRFISSDDDFFILRRFSVLNVRISLSLQNQLVKLERQLNELDNKYEGESMQIHNGRFEGDEKDREELISRIEEKLRKYNELILQQSALRSYKPAPSQDIKSIFRWHANSAYHAICEKEQQYLHYGSVHGHPNGYEHACPEIEDTPKTRPHDDLICVVQKEKPPLRRVIDSSRILRTMSLWETKRGDVSEHDIGDVTYFSEKRLDLFVSLTATMIGLAMLVTPLWILQSTTNLQSKLIIITVFIIVFLLVLSFGMVAKPFEALGATAAYAAILMVFMQLGIN</sequence>
<accession>A0A8G0PIJ4</accession>
<feature type="compositionally biased region" description="Polar residues" evidence="2">
    <location>
        <begin position="16"/>
        <end position="32"/>
    </location>
</feature>
<feature type="domain" description="DUF6594" evidence="4">
    <location>
        <begin position="46"/>
        <end position="322"/>
    </location>
</feature>
<reference evidence="5 6" key="1">
    <citation type="journal article" date="2021" name="BMC Genomics">
        <title>Telomere-to-telomere genome assembly of asparaginase-producing Trichoderma simmonsii.</title>
        <authorList>
            <person name="Chung D."/>
            <person name="Kwon Y.M."/>
            <person name="Yang Y."/>
        </authorList>
    </citation>
    <scope>NUCLEOTIDE SEQUENCE [LARGE SCALE GENOMIC DNA]</scope>
    <source>
        <strain evidence="5 6">GH-Sj1</strain>
    </source>
</reference>
<dbReference type="PANTHER" id="PTHR34502:SF4">
    <property type="entry name" value="DUF6594 DOMAIN-CONTAINING PROTEIN"/>
    <property type="match status" value="1"/>
</dbReference>
<keyword evidence="3" id="KW-0472">Membrane</keyword>
<feature type="coiled-coil region" evidence="1">
    <location>
        <begin position="73"/>
        <end position="133"/>
    </location>
</feature>
<feature type="region of interest" description="Disordered" evidence="2">
    <location>
        <begin position="1"/>
        <end position="33"/>
    </location>
</feature>
<evidence type="ECO:0000256" key="3">
    <source>
        <dbReference type="SAM" id="Phobius"/>
    </source>
</evidence>
<organism evidence="5 6">
    <name type="scientific">Trichoderma simmonsii</name>
    <dbReference type="NCBI Taxonomy" id="1491479"/>
    <lineage>
        <taxon>Eukaryota</taxon>
        <taxon>Fungi</taxon>
        <taxon>Dikarya</taxon>
        <taxon>Ascomycota</taxon>
        <taxon>Pezizomycotina</taxon>
        <taxon>Sordariomycetes</taxon>
        <taxon>Hypocreomycetidae</taxon>
        <taxon>Hypocreales</taxon>
        <taxon>Hypocreaceae</taxon>
        <taxon>Trichoderma</taxon>
    </lineage>
</organism>
<dbReference type="PANTHER" id="PTHR34502">
    <property type="entry name" value="DUF6594 DOMAIN-CONTAINING PROTEIN-RELATED"/>
    <property type="match status" value="1"/>
</dbReference>
<feature type="transmembrane region" description="Helical" evidence="3">
    <location>
        <begin position="254"/>
        <end position="273"/>
    </location>
</feature>
<keyword evidence="6" id="KW-1185">Reference proteome</keyword>
<dbReference type="InterPro" id="IPR046529">
    <property type="entry name" value="DUF6594"/>
</dbReference>
<proteinExistence type="predicted"/>
<keyword evidence="3" id="KW-1133">Transmembrane helix</keyword>
<keyword evidence="1" id="KW-0175">Coiled coil</keyword>
<protein>
    <recommendedName>
        <fullName evidence="4">DUF6594 domain-containing protein</fullName>
    </recommendedName>
</protein>
<evidence type="ECO:0000313" key="6">
    <source>
        <dbReference type="Proteomes" id="UP000826661"/>
    </source>
</evidence>
<feature type="transmembrane region" description="Helical" evidence="3">
    <location>
        <begin position="285"/>
        <end position="304"/>
    </location>
</feature>
<evidence type="ECO:0000256" key="2">
    <source>
        <dbReference type="SAM" id="MobiDB-lite"/>
    </source>
</evidence>
<evidence type="ECO:0000313" key="5">
    <source>
        <dbReference type="EMBL" id="QYT03816.1"/>
    </source>
</evidence>
<gene>
    <name evidence="5" type="ORF">H0G86_010765</name>
</gene>
<evidence type="ECO:0000256" key="1">
    <source>
        <dbReference type="SAM" id="Coils"/>
    </source>
</evidence>
<dbReference type="EMBL" id="CP075869">
    <property type="protein sequence ID" value="QYT03816.1"/>
    <property type="molecule type" value="Genomic_DNA"/>
</dbReference>
<keyword evidence="3" id="KW-0812">Transmembrane</keyword>
<dbReference type="Pfam" id="PF20237">
    <property type="entry name" value="DUF6594"/>
    <property type="match status" value="1"/>
</dbReference>
<evidence type="ECO:0000259" key="4">
    <source>
        <dbReference type="Pfam" id="PF20237"/>
    </source>
</evidence>
<name>A0A8G0PIJ4_9HYPO</name>
<dbReference type="AlphaFoldDB" id="A0A8G0PIJ4"/>
<dbReference type="Proteomes" id="UP000826661">
    <property type="component" value="Chromosome VI"/>
</dbReference>
<feature type="transmembrane region" description="Helical" evidence="3">
    <location>
        <begin position="310"/>
        <end position="329"/>
    </location>
</feature>